<protein>
    <submittedName>
        <fullName evidence="2">Uncharacterized protein</fullName>
    </submittedName>
</protein>
<dbReference type="InterPro" id="IPR009072">
    <property type="entry name" value="Histone-fold"/>
</dbReference>
<dbReference type="Gene3D" id="1.10.20.10">
    <property type="entry name" value="Histone, subunit A"/>
    <property type="match status" value="1"/>
</dbReference>
<sequence length="98" mass="11318">MTHWPKQSKESRKPKKRDKKRTRAFSNYIYKLQKEGSHPNVDVTVFLPKGDVSRVTELVGAEAARLSKFNKRGAITQREVLSALQRLQWGKDVHTART</sequence>
<accession>A0AAV6GL65</accession>
<name>A0AAV6GL65_9TELE</name>
<evidence type="ECO:0000313" key="3">
    <source>
        <dbReference type="Proteomes" id="UP000823561"/>
    </source>
</evidence>
<reference evidence="2" key="1">
    <citation type="submission" date="2020-10" db="EMBL/GenBank/DDBJ databases">
        <title>Chromosome-scale genome assembly of the Allis shad, Alosa alosa.</title>
        <authorList>
            <person name="Margot Z."/>
            <person name="Christophe K."/>
            <person name="Cabau C."/>
            <person name="Louis A."/>
            <person name="Berthelot C."/>
            <person name="Parey E."/>
            <person name="Roest Crollius H."/>
            <person name="Montfort J."/>
            <person name="Robinson-Rechavi M."/>
            <person name="Bucao C."/>
            <person name="Bouchez O."/>
            <person name="Gislard M."/>
            <person name="Lluch J."/>
            <person name="Milhes M."/>
            <person name="Lampietro C."/>
            <person name="Lopez Roques C."/>
            <person name="Donnadieu C."/>
            <person name="Braasch I."/>
            <person name="Desvignes T."/>
            <person name="Postlethwait J."/>
            <person name="Bobe J."/>
            <person name="Guiguen Y."/>
        </authorList>
    </citation>
    <scope>NUCLEOTIDE SEQUENCE</scope>
    <source>
        <strain evidence="2">M-15738</strain>
        <tissue evidence="2">Blood</tissue>
    </source>
</reference>
<organism evidence="2 3">
    <name type="scientific">Alosa alosa</name>
    <name type="common">allis shad</name>
    <dbReference type="NCBI Taxonomy" id="278164"/>
    <lineage>
        <taxon>Eukaryota</taxon>
        <taxon>Metazoa</taxon>
        <taxon>Chordata</taxon>
        <taxon>Craniata</taxon>
        <taxon>Vertebrata</taxon>
        <taxon>Euteleostomi</taxon>
        <taxon>Actinopterygii</taxon>
        <taxon>Neopterygii</taxon>
        <taxon>Teleostei</taxon>
        <taxon>Clupei</taxon>
        <taxon>Clupeiformes</taxon>
        <taxon>Clupeoidei</taxon>
        <taxon>Clupeidae</taxon>
        <taxon>Alosa</taxon>
    </lineage>
</organism>
<evidence type="ECO:0000256" key="1">
    <source>
        <dbReference type="SAM" id="MobiDB-lite"/>
    </source>
</evidence>
<dbReference type="SUPFAM" id="SSF47113">
    <property type="entry name" value="Histone-fold"/>
    <property type="match status" value="1"/>
</dbReference>
<dbReference type="Proteomes" id="UP000823561">
    <property type="component" value="Chromosome 9"/>
</dbReference>
<feature type="compositionally biased region" description="Basic residues" evidence="1">
    <location>
        <begin position="12"/>
        <end position="23"/>
    </location>
</feature>
<comment type="caution">
    <text evidence="2">The sequence shown here is derived from an EMBL/GenBank/DDBJ whole genome shotgun (WGS) entry which is preliminary data.</text>
</comment>
<dbReference type="GO" id="GO:0046982">
    <property type="term" value="F:protein heterodimerization activity"/>
    <property type="evidence" value="ECO:0007669"/>
    <property type="project" value="InterPro"/>
</dbReference>
<gene>
    <name evidence="2" type="ORF">AALO_G00126280</name>
</gene>
<feature type="region of interest" description="Disordered" evidence="1">
    <location>
        <begin position="1"/>
        <end position="23"/>
    </location>
</feature>
<proteinExistence type="predicted"/>
<dbReference type="AlphaFoldDB" id="A0AAV6GL65"/>
<dbReference type="EMBL" id="JADWDJ010000009">
    <property type="protein sequence ID" value="KAG5275948.1"/>
    <property type="molecule type" value="Genomic_DNA"/>
</dbReference>
<keyword evidence="3" id="KW-1185">Reference proteome</keyword>
<evidence type="ECO:0000313" key="2">
    <source>
        <dbReference type="EMBL" id="KAG5275948.1"/>
    </source>
</evidence>